<reference evidence="2 3" key="1">
    <citation type="submission" date="2023-09" db="EMBL/GenBank/DDBJ databases">
        <authorList>
            <person name="Rey-Velasco X."/>
        </authorList>
    </citation>
    <scope>NUCLEOTIDE SEQUENCE [LARGE SCALE GENOMIC DNA]</scope>
    <source>
        <strain evidence="2 3">F158</strain>
    </source>
</reference>
<dbReference type="Proteomes" id="UP001265259">
    <property type="component" value="Unassembled WGS sequence"/>
</dbReference>
<organism evidence="2 3">
    <name type="scientific">Tropicimonas omnivorans</name>
    <dbReference type="NCBI Taxonomy" id="3075590"/>
    <lineage>
        <taxon>Bacteria</taxon>
        <taxon>Pseudomonadati</taxon>
        <taxon>Pseudomonadota</taxon>
        <taxon>Alphaproteobacteria</taxon>
        <taxon>Rhodobacterales</taxon>
        <taxon>Roseobacteraceae</taxon>
        <taxon>Tropicimonas</taxon>
    </lineage>
</organism>
<gene>
    <name evidence="2" type="ORF">RM543_03530</name>
</gene>
<keyword evidence="3" id="KW-1185">Reference proteome</keyword>
<dbReference type="EMBL" id="JAVRHL010000001">
    <property type="protein sequence ID" value="MDT0681745.1"/>
    <property type="molecule type" value="Genomic_DNA"/>
</dbReference>
<proteinExistence type="predicted"/>
<protein>
    <recommendedName>
        <fullName evidence="4">Succinate dehydrogenase</fullName>
    </recommendedName>
</protein>
<sequence length="116" mass="12168">MIRPLTFLRPAVLVAILTLPGCAAVVADQVARTAARQVVNNVVAERFPGATVQPVTDCIINNASARQIVTVAADAGRAQPSPRSIQVVTDVLQEPGTLNCLSTRALPNLFGQPVSQ</sequence>
<evidence type="ECO:0000313" key="2">
    <source>
        <dbReference type="EMBL" id="MDT0681745.1"/>
    </source>
</evidence>
<comment type="caution">
    <text evidence="2">The sequence shown here is derived from an EMBL/GenBank/DDBJ whole genome shotgun (WGS) entry which is preliminary data.</text>
</comment>
<accession>A0ABU3DDE9</accession>
<feature type="chain" id="PRO_5046432695" description="Succinate dehydrogenase" evidence="1">
    <location>
        <begin position="24"/>
        <end position="116"/>
    </location>
</feature>
<feature type="signal peptide" evidence="1">
    <location>
        <begin position="1"/>
        <end position="23"/>
    </location>
</feature>
<name>A0ABU3DDE9_9RHOB</name>
<evidence type="ECO:0000313" key="3">
    <source>
        <dbReference type="Proteomes" id="UP001265259"/>
    </source>
</evidence>
<dbReference type="RefSeq" id="WP_311689513.1">
    <property type="nucleotide sequence ID" value="NZ_JAVRHL010000001.1"/>
</dbReference>
<evidence type="ECO:0000256" key="1">
    <source>
        <dbReference type="SAM" id="SignalP"/>
    </source>
</evidence>
<keyword evidence="1" id="KW-0732">Signal</keyword>
<evidence type="ECO:0008006" key="4">
    <source>
        <dbReference type="Google" id="ProtNLM"/>
    </source>
</evidence>